<evidence type="ECO:0000313" key="10">
    <source>
        <dbReference type="Proteomes" id="UP000228711"/>
    </source>
</evidence>
<dbReference type="Proteomes" id="UP000228711">
    <property type="component" value="Unassembled WGS sequence"/>
</dbReference>
<dbReference type="PROSITE" id="PS51710">
    <property type="entry name" value="G_OBG"/>
    <property type="match status" value="1"/>
</dbReference>
<dbReference type="GO" id="GO:0005524">
    <property type="term" value="F:ATP binding"/>
    <property type="evidence" value="ECO:0007669"/>
    <property type="project" value="UniProtKB-UniRule"/>
</dbReference>
<dbReference type="PIRSF" id="PIRSF006641">
    <property type="entry name" value="CHP00092"/>
    <property type="match status" value="1"/>
</dbReference>
<evidence type="ECO:0000259" key="8">
    <source>
        <dbReference type="PROSITE" id="PS51880"/>
    </source>
</evidence>
<dbReference type="InterPro" id="IPR023192">
    <property type="entry name" value="TGS-like_dom_sf"/>
</dbReference>
<dbReference type="Gene3D" id="3.10.20.30">
    <property type="match status" value="1"/>
</dbReference>
<dbReference type="AlphaFoldDB" id="A0A2H0YVK0"/>
<evidence type="ECO:0000313" key="9">
    <source>
        <dbReference type="EMBL" id="PIS41763.1"/>
    </source>
</evidence>
<comment type="similarity">
    <text evidence="6">Belongs to the TRAFAC class OBG-HflX-like GTPase superfamily. OBG GTPase family. YchF/OLA1 subfamily.</text>
</comment>
<keyword evidence="5" id="KW-0460">Magnesium</keyword>
<dbReference type="Pfam" id="PF06071">
    <property type="entry name" value="YchF-GTPase_C"/>
    <property type="match status" value="1"/>
</dbReference>
<dbReference type="Gene3D" id="1.10.150.300">
    <property type="entry name" value="TGS-like domain"/>
    <property type="match status" value="1"/>
</dbReference>
<dbReference type="EMBL" id="PEXV01000051">
    <property type="protein sequence ID" value="PIS41763.1"/>
    <property type="molecule type" value="Genomic_DNA"/>
</dbReference>
<dbReference type="Pfam" id="PF01926">
    <property type="entry name" value="MMR_HSR1"/>
    <property type="match status" value="1"/>
</dbReference>
<dbReference type="InterPro" id="IPR006073">
    <property type="entry name" value="GTP-bd"/>
</dbReference>
<dbReference type="InterPro" id="IPR031167">
    <property type="entry name" value="G_OBG"/>
</dbReference>
<dbReference type="PROSITE" id="PS51880">
    <property type="entry name" value="TGS"/>
    <property type="match status" value="1"/>
</dbReference>
<dbReference type="NCBIfam" id="TIGR00092">
    <property type="entry name" value="redox-regulated ATPase YchF"/>
    <property type="match status" value="1"/>
</dbReference>
<feature type="domain" description="OBG-type G" evidence="7">
    <location>
        <begin position="3"/>
        <end position="265"/>
    </location>
</feature>
<name>A0A2H0YVK0_9BACT</name>
<keyword evidence="2" id="KW-0479">Metal-binding</keyword>
<comment type="function">
    <text evidence="6">ATPase that binds to both the 70S ribosome and the 50S ribosomal subunit in a nucleotide-independent manner.</text>
</comment>
<dbReference type="SUPFAM" id="SSF52540">
    <property type="entry name" value="P-loop containing nucleoside triphosphate hydrolases"/>
    <property type="match status" value="1"/>
</dbReference>
<feature type="domain" description="TGS" evidence="8">
    <location>
        <begin position="265"/>
        <end position="347"/>
    </location>
</feature>
<evidence type="ECO:0000256" key="3">
    <source>
        <dbReference type="ARBA" id="ARBA00022741"/>
    </source>
</evidence>
<dbReference type="PANTHER" id="PTHR23305">
    <property type="entry name" value="OBG GTPASE FAMILY"/>
    <property type="match status" value="1"/>
</dbReference>
<evidence type="ECO:0000256" key="4">
    <source>
        <dbReference type="ARBA" id="ARBA00022840"/>
    </source>
</evidence>
<dbReference type="InterPro" id="IPR041706">
    <property type="entry name" value="YchF_N"/>
</dbReference>
<dbReference type="InterPro" id="IPR012675">
    <property type="entry name" value="Beta-grasp_dom_sf"/>
</dbReference>
<dbReference type="InterPro" id="IPR004095">
    <property type="entry name" value="TGS"/>
</dbReference>
<keyword evidence="4 6" id="KW-0067">ATP-binding</keyword>
<dbReference type="CDD" id="cd01900">
    <property type="entry name" value="YchF"/>
    <property type="match status" value="1"/>
</dbReference>
<evidence type="ECO:0000256" key="1">
    <source>
        <dbReference type="ARBA" id="ARBA00001946"/>
    </source>
</evidence>
<feature type="binding site" evidence="6">
    <location>
        <begin position="12"/>
        <end position="17"/>
    </location>
    <ligand>
        <name>ATP</name>
        <dbReference type="ChEBI" id="CHEBI:30616"/>
    </ligand>
</feature>
<evidence type="ECO:0000259" key="7">
    <source>
        <dbReference type="PROSITE" id="PS51710"/>
    </source>
</evidence>
<dbReference type="GO" id="GO:0005525">
    <property type="term" value="F:GTP binding"/>
    <property type="evidence" value="ECO:0007669"/>
    <property type="project" value="InterPro"/>
</dbReference>
<dbReference type="PRINTS" id="PR00326">
    <property type="entry name" value="GTP1OBG"/>
</dbReference>
<dbReference type="CDD" id="cd04867">
    <property type="entry name" value="TGS_YchF_OLA1"/>
    <property type="match status" value="1"/>
</dbReference>
<dbReference type="GO" id="GO:0016887">
    <property type="term" value="F:ATP hydrolysis activity"/>
    <property type="evidence" value="ECO:0007669"/>
    <property type="project" value="UniProtKB-UniRule"/>
</dbReference>
<dbReference type="GO" id="GO:0005737">
    <property type="term" value="C:cytoplasm"/>
    <property type="evidence" value="ECO:0007669"/>
    <property type="project" value="TreeGrafter"/>
</dbReference>
<proteinExistence type="inferred from homology"/>
<organism evidence="9 10">
    <name type="scientific">Candidatus Kerfeldbacteria bacterium CG08_land_8_20_14_0_20_42_7</name>
    <dbReference type="NCBI Taxonomy" id="2014245"/>
    <lineage>
        <taxon>Bacteria</taxon>
        <taxon>Candidatus Kerfeldiibacteriota</taxon>
    </lineage>
</organism>
<dbReference type="PANTHER" id="PTHR23305:SF18">
    <property type="entry name" value="OBG-TYPE G DOMAIN-CONTAINING PROTEIN"/>
    <property type="match status" value="1"/>
</dbReference>
<dbReference type="InterPro" id="IPR004396">
    <property type="entry name" value="ATPase_YchF/OLA1"/>
</dbReference>
<protein>
    <recommendedName>
        <fullName evidence="6">Ribosome-binding ATPase YchF</fullName>
    </recommendedName>
</protein>
<dbReference type="FunFam" id="1.10.150.300:FF:000001">
    <property type="entry name" value="Ribosome-binding ATPase YchF"/>
    <property type="match status" value="1"/>
</dbReference>
<dbReference type="Gene3D" id="3.40.50.300">
    <property type="entry name" value="P-loop containing nucleotide triphosphate hydrolases"/>
    <property type="match status" value="1"/>
</dbReference>
<gene>
    <name evidence="6" type="primary">ychF</name>
    <name evidence="9" type="ORF">COT25_01320</name>
</gene>
<dbReference type="SUPFAM" id="SSF81271">
    <property type="entry name" value="TGS-like"/>
    <property type="match status" value="1"/>
</dbReference>
<evidence type="ECO:0000256" key="2">
    <source>
        <dbReference type="ARBA" id="ARBA00022723"/>
    </source>
</evidence>
<dbReference type="GO" id="GO:0043023">
    <property type="term" value="F:ribosomal large subunit binding"/>
    <property type="evidence" value="ECO:0007669"/>
    <property type="project" value="UniProtKB-UniRule"/>
</dbReference>
<keyword evidence="3 6" id="KW-0547">Nucleotide-binding</keyword>
<dbReference type="InterPro" id="IPR012676">
    <property type="entry name" value="TGS-like"/>
</dbReference>
<evidence type="ECO:0000256" key="5">
    <source>
        <dbReference type="ARBA" id="ARBA00022842"/>
    </source>
</evidence>
<dbReference type="GO" id="GO:0046872">
    <property type="term" value="F:metal ion binding"/>
    <property type="evidence" value="ECO:0007669"/>
    <property type="project" value="UniProtKB-KW"/>
</dbReference>
<dbReference type="FunFam" id="3.10.20.30:FF:000001">
    <property type="entry name" value="Ribosome-binding ATPase YchF"/>
    <property type="match status" value="1"/>
</dbReference>
<dbReference type="InterPro" id="IPR027417">
    <property type="entry name" value="P-loop_NTPase"/>
</dbReference>
<evidence type="ECO:0000256" key="6">
    <source>
        <dbReference type="HAMAP-Rule" id="MF_00944"/>
    </source>
</evidence>
<sequence length="349" mass="38816">MPLKIGIIGLPNVGKSTLFQAITKKQVEAQNYAFTTIQPNIGIVQVPDERLFELARVSSSIKIIPATATFVDIAGLVKDAHKGEGLGNKFLSNIREVNAIVHLMRTFTDADVTHVHGGINPKNDYEVIITELILADMETVLKRIEALEGKARTGDKGSQIEFLALQKVRTGLETGKRTRDIELTDDEQARINELQLLTSKPELKVYNVDERKNSRTPTDGIAISAKIESELAELSDEDARVFLQDLGWQEPGLNRLIRSAYSLLSLITYFTSGPKETRAWSVRHGSTAPEAAGEIHSDFEKQFIKAEVITWKDFVAHGELGAKEKGLMRLEGRDYIVEDGDVMYFHTNA</sequence>
<accession>A0A2H0YVK0</accession>
<comment type="caution">
    <text evidence="9">The sequence shown here is derived from an EMBL/GenBank/DDBJ whole genome shotgun (WGS) entry which is preliminary data.</text>
</comment>
<comment type="cofactor">
    <cofactor evidence="1">
        <name>Mg(2+)</name>
        <dbReference type="ChEBI" id="CHEBI:18420"/>
    </cofactor>
</comment>
<dbReference type="HAMAP" id="MF_00944">
    <property type="entry name" value="YchF_OLA1_ATPase"/>
    <property type="match status" value="1"/>
</dbReference>
<dbReference type="InterPro" id="IPR013029">
    <property type="entry name" value="YchF_C"/>
</dbReference>
<reference evidence="10" key="1">
    <citation type="submission" date="2017-09" db="EMBL/GenBank/DDBJ databases">
        <title>Depth-based differentiation of microbial function through sediment-hosted aquifers and enrichment of novel symbionts in the deep terrestrial subsurface.</title>
        <authorList>
            <person name="Probst A.J."/>
            <person name="Ladd B."/>
            <person name="Jarett J.K."/>
            <person name="Geller-Mcgrath D.E."/>
            <person name="Sieber C.M.K."/>
            <person name="Emerson J.B."/>
            <person name="Anantharaman K."/>
            <person name="Thomas B.C."/>
            <person name="Malmstrom R."/>
            <person name="Stieglmeier M."/>
            <person name="Klingl A."/>
            <person name="Woyke T."/>
            <person name="Ryan C.M."/>
            <person name="Banfield J.F."/>
        </authorList>
    </citation>
    <scope>NUCLEOTIDE SEQUENCE [LARGE SCALE GENOMIC DNA]</scope>
</reference>